<name>A0A1G8HAC4_9PSED</name>
<protein>
    <submittedName>
        <fullName evidence="6">TonB family C-terminal domain-containing protein</fullName>
    </submittedName>
</protein>
<dbReference type="AlphaFoldDB" id="A0A1G8HAC4"/>
<gene>
    <name evidence="6" type="ORF">SAMN05216605_11025</name>
</gene>
<keyword evidence="3" id="KW-1133">Transmembrane helix</keyword>
<evidence type="ECO:0000256" key="3">
    <source>
        <dbReference type="ARBA" id="ARBA00022989"/>
    </source>
</evidence>
<dbReference type="Pfam" id="PF03544">
    <property type="entry name" value="TonB_C"/>
    <property type="match status" value="1"/>
</dbReference>
<evidence type="ECO:0000259" key="5">
    <source>
        <dbReference type="PROSITE" id="PS52015"/>
    </source>
</evidence>
<dbReference type="NCBIfam" id="TIGR01352">
    <property type="entry name" value="tonB_Cterm"/>
    <property type="match status" value="1"/>
</dbReference>
<sequence length="132" mass="15072">MSGWRKYVSVLGLCLIALSGTAAGREIHPLFDRYISPAYPSALRGGRMFASVRVNYDIHNDGSVSGIRVTEQTDQKSANVVLSAIKRWRFKPWDVTEDMPASIGESVQFVFDQERRERRLRMVISWARREVP</sequence>
<organism evidence="6 7">
    <name type="scientific">Pseudomonas abietaniphila</name>
    <dbReference type="NCBI Taxonomy" id="89065"/>
    <lineage>
        <taxon>Bacteria</taxon>
        <taxon>Pseudomonadati</taxon>
        <taxon>Pseudomonadota</taxon>
        <taxon>Gammaproteobacteria</taxon>
        <taxon>Pseudomonadales</taxon>
        <taxon>Pseudomonadaceae</taxon>
        <taxon>Pseudomonas</taxon>
    </lineage>
</organism>
<evidence type="ECO:0000256" key="4">
    <source>
        <dbReference type="ARBA" id="ARBA00023136"/>
    </source>
</evidence>
<dbReference type="GO" id="GO:0016020">
    <property type="term" value="C:membrane"/>
    <property type="evidence" value="ECO:0007669"/>
    <property type="project" value="UniProtKB-SubCell"/>
</dbReference>
<dbReference type="STRING" id="89065.SAMN05216605_11025"/>
<dbReference type="Proteomes" id="UP000182894">
    <property type="component" value="Unassembled WGS sequence"/>
</dbReference>
<dbReference type="PROSITE" id="PS52015">
    <property type="entry name" value="TONB_CTD"/>
    <property type="match status" value="1"/>
</dbReference>
<keyword evidence="7" id="KW-1185">Reference proteome</keyword>
<evidence type="ECO:0000313" key="7">
    <source>
        <dbReference type="Proteomes" id="UP000182894"/>
    </source>
</evidence>
<evidence type="ECO:0000256" key="2">
    <source>
        <dbReference type="ARBA" id="ARBA00022692"/>
    </source>
</evidence>
<evidence type="ECO:0000256" key="1">
    <source>
        <dbReference type="ARBA" id="ARBA00004167"/>
    </source>
</evidence>
<dbReference type="GO" id="GO:0055085">
    <property type="term" value="P:transmembrane transport"/>
    <property type="evidence" value="ECO:0007669"/>
    <property type="project" value="InterPro"/>
</dbReference>
<evidence type="ECO:0000313" key="6">
    <source>
        <dbReference type="EMBL" id="SDI03451.1"/>
    </source>
</evidence>
<dbReference type="EMBL" id="FNCO01000010">
    <property type="protein sequence ID" value="SDI03451.1"/>
    <property type="molecule type" value="Genomic_DNA"/>
</dbReference>
<reference evidence="7" key="1">
    <citation type="submission" date="2016-10" db="EMBL/GenBank/DDBJ databases">
        <authorList>
            <person name="Varghese N."/>
            <person name="Submissions S."/>
        </authorList>
    </citation>
    <scope>NUCLEOTIDE SEQUENCE [LARGE SCALE GENOMIC DNA]</scope>
    <source>
        <strain evidence="7">ATCC 700689</strain>
    </source>
</reference>
<comment type="subcellular location">
    <subcellularLocation>
        <location evidence="1">Membrane</location>
        <topology evidence="1">Single-pass membrane protein</topology>
    </subcellularLocation>
</comment>
<dbReference type="InterPro" id="IPR006260">
    <property type="entry name" value="TonB/TolA_C"/>
</dbReference>
<keyword evidence="2" id="KW-0812">Transmembrane</keyword>
<accession>A0A1G8HAC4</accession>
<dbReference type="Gene3D" id="3.30.2420.10">
    <property type="entry name" value="TonB"/>
    <property type="match status" value="1"/>
</dbReference>
<dbReference type="SUPFAM" id="SSF74653">
    <property type="entry name" value="TolA/TonB C-terminal domain"/>
    <property type="match status" value="1"/>
</dbReference>
<proteinExistence type="predicted"/>
<dbReference type="InterPro" id="IPR037682">
    <property type="entry name" value="TonB_C"/>
</dbReference>
<feature type="domain" description="TonB C-terminal" evidence="5">
    <location>
        <begin position="24"/>
        <end position="118"/>
    </location>
</feature>
<keyword evidence="4" id="KW-0472">Membrane</keyword>